<keyword evidence="3" id="KW-1185">Reference proteome</keyword>
<feature type="compositionally biased region" description="Polar residues" evidence="1">
    <location>
        <begin position="52"/>
        <end position="73"/>
    </location>
</feature>
<accession>A0A9P5H0X7</accession>
<feature type="region of interest" description="Disordered" evidence="1">
    <location>
        <begin position="46"/>
        <end position="74"/>
    </location>
</feature>
<evidence type="ECO:0000313" key="2">
    <source>
        <dbReference type="EMBL" id="KAF7545506.1"/>
    </source>
</evidence>
<evidence type="ECO:0000256" key="1">
    <source>
        <dbReference type="SAM" id="MobiDB-lite"/>
    </source>
</evidence>
<dbReference type="AlphaFoldDB" id="A0A9P5H0X7"/>
<proteinExistence type="predicted"/>
<protein>
    <submittedName>
        <fullName evidence="2">Uncharacterized protein</fullName>
    </submittedName>
</protein>
<organism evidence="2 3">
    <name type="scientific">Cylindrodendrum hubeiense</name>
    <dbReference type="NCBI Taxonomy" id="595255"/>
    <lineage>
        <taxon>Eukaryota</taxon>
        <taxon>Fungi</taxon>
        <taxon>Dikarya</taxon>
        <taxon>Ascomycota</taxon>
        <taxon>Pezizomycotina</taxon>
        <taxon>Sordariomycetes</taxon>
        <taxon>Hypocreomycetidae</taxon>
        <taxon>Hypocreales</taxon>
        <taxon>Nectriaceae</taxon>
        <taxon>Cylindrodendrum</taxon>
    </lineage>
</organism>
<gene>
    <name evidence="2" type="ORF">G7Z17_g9122</name>
</gene>
<comment type="caution">
    <text evidence="2">The sequence shown here is derived from an EMBL/GenBank/DDBJ whole genome shotgun (WGS) entry which is preliminary data.</text>
</comment>
<evidence type="ECO:0000313" key="3">
    <source>
        <dbReference type="Proteomes" id="UP000722485"/>
    </source>
</evidence>
<name>A0A9P5H0X7_9HYPO</name>
<dbReference type="EMBL" id="JAANBB010000250">
    <property type="protein sequence ID" value="KAF7545506.1"/>
    <property type="molecule type" value="Genomic_DNA"/>
</dbReference>
<reference evidence="2" key="1">
    <citation type="submission" date="2020-03" db="EMBL/GenBank/DDBJ databases">
        <title>Draft Genome Sequence of Cylindrodendrum hubeiense.</title>
        <authorList>
            <person name="Buettner E."/>
            <person name="Kellner H."/>
        </authorList>
    </citation>
    <scope>NUCLEOTIDE SEQUENCE</scope>
    <source>
        <strain evidence="2">IHI 201604</strain>
    </source>
</reference>
<dbReference type="Proteomes" id="UP000722485">
    <property type="component" value="Unassembled WGS sequence"/>
</dbReference>
<dbReference type="OrthoDB" id="5424391at2759"/>
<sequence length="394" mass="43949">MFSTKATQSLKNLFASYHEPLPLSKQQSQKLLDGLKTSFRKQLDHEYGHASDTPTASSKSPDANPPIRQSATNRHLKDILSNPLFSYNKDVNSTFPSTLAPPKRDPMEVFDHAVARGMMTPKAAIGCMVAKSKQLHALESSGSAPISSGTASRVVQWLRSSGSEQDLRFLDNQTFVRTLAPFLVAEGMEEIAWEWLIRTVNGASGNLSNEKRLKRASHLLAEVVRTKCQPQYGNLDSGISTMLQAQELFRKSPLLSDLLVLSWRSVSWFSTVEAYSRAAPSEELFDAHMATADRLPQPFLMERAHLHLYHPTHPDHVPALQFFRDKEKLRHLVHAIGPRKSKPDNLSVVSWLAFLGHDTVNHLTQSGRTQEAQGVTDLLQAEVANLFNDKLEPA</sequence>